<sequence>SQEMAGLRTYKTITVKPLDFEDIPSVTAGSTTTVTIDGVEWYVLVKDNGKALLWAKDPVAEKQFHYTNPYTWQRSSLRTYLNGDWLNSTTILKEKAVQTDITTRSQYNATDWITTTDAVFLLSEADLFGTFNGTATSNAQDYTYGNSVIVPDQHMRAFSSGSFCWLRSPYNGSMAIVLNSGTLGSYSYSSSLGVRPALWVNLVS</sequence>
<dbReference type="InterPro" id="IPR046240">
    <property type="entry name" value="DUF6273"/>
</dbReference>
<dbReference type="EMBL" id="JACRSQ010000096">
    <property type="protein sequence ID" value="MBC8545302.1"/>
    <property type="molecule type" value="Genomic_DNA"/>
</dbReference>
<comment type="caution">
    <text evidence="2">The sequence shown here is derived from an EMBL/GenBank/DDBJ whole genome shotgun (WGS) entry which is preliminary data.</text>
</comment>
<dbReference type="Proteomes" id="UP000657006">
    <property type="component" value="Unassembled WGS sequence"/>
</dbReference>
<evidence type="ECO:0000313" key="2">
    <source>
        <dbReference type="EMBL" id="MBC8545302.1"/>
    </source>
</evidence>
<protein>
    <recommendedName>
        <fullName evidence="1">DUF6273 domain-containing protein</fullName>
    </recommendedName>
</protein>
<feature type="domain" description="DUF6273" evidence="1">
    <location>
        <begin position="48"/>
        <end position="201"/>
    </location>
</feature>
<evidence type="ECO:0000259" key="1">
    <source>
        <dbReference type="Pfam" id="PF19789"/>
    </source>
</evidence>
<dbReference type="RefSeq" id="WP_249290312.1">
    <property type="nucleotide sequence ID" value="NZ_JACRSQ010000096.1"/>
</dbReference>
<dbReference type="AlphaFoldDB" id="A0A926DXA1"/>
<accession>A0A926DXA1</accession>
<evidence type="ECO:0000313" key="3">
    <source>
        <dbReference type="Proteomes" id="UP000657006"/>
    </source>
</evidence>
<gene>
    <name evidence="2" type="ORF">H8730_17400</name>
</gene>
<feature type="non-terminal residue" evidence="2">
    <location>
        <position position="1"/>
    </location>
</feature>
<name>A0A926DXA1_9FIRM</name>
<proteinExistence type="predicted"/>
<reference evidence="2" key="1">
    <citation type="submission" date="2020-08" db="EMBL/GenBank/DDBJ databases">
        <title>Genome public.</title>
        <authorList>
            <person name="Liu C."/>
            <person name="Sun Q."/>
        </authorList>
    </citation>
    <scope>NUCLEOTIDE SEQUENCE</scope>
    <source>
        <strain evidence="2">NSJ-32</strain>
    </source>
</reference>
<keyword evidence="3" id="KW-1185">Reference proteome</keyword>
<organism evidence="2 3">
    <name type="scientific">Bianquea renquensis</name>
    <dbReference type="NCBI Taxonomy" id="2763661"/>
    <lineage>
        <taxon>Bacteria</taxon>
        <taxon>Bacillati</taxon>
        <taxon>Bacillota</taxon>
        <taxon>Clostridia</taxon>
        <taxon>Eubacteriales</taxon>
        <taxon>Bianqueaceae</taxon>
        <taxon>Bianquea</taxon>
    </lineage>
</organism>
<dbReference type="Pfam" id="PF19789">
    <property type="entry name" value="DUF6273"/>
    <property type="match status" value="1"/>
</dbReference>